<comment type="similarity">
    <text evidence="1">Belongs to the replication factor A protein 1 family.</text>
</comment>
<keyword evidence="6" id="KW-0472">Membrane</keyword>
<feature type="domain" description="Replication factor A C-terminal" evidence="7">
    <location>
        <begin position="110"/>
        <end position="233"/>
    </location>
</feature>
<dbReference type="PANTHER" id="PTHR47165">
    <property type="entry name" value="OS03G0429900 PROTEIN"/>
    <property type="match status" value="1"/>
</dbReference>
<keyword evidence="2" id="KW-0479">Metal-binding</keyword>
<evidence type="ECO:0000256" key="3">
    <source>
        <dbReference type="ARBA" id="ARBA00022771"/>
    </source>
</evidence>
<feature type="transmembrane region" description="Helical" evidence="6">
    <location>
        <begin position="7"/>
        <end position="27"/>
    </location>
</feature>
<dbReference type="InterPro" id="IPR012340">
    <property type="entry name" value="NA-bd_OB-fold"/>
</dbReference>
<evidence type="ECO:0000256" key="2">
    <source>
        <dbReference type="ARBA" id="ARBA00022723"/>
    </source>
</evidence>
<dbReference type="InterPro" id="IPR047192">
    <property type="entry name" value="Euk_RPA1_DBD_C"/>
</dbReference>
<sequence length="350" mass="40349">MVHCRRFNIRFATFVIWFTAADLTSVWIHTNHIPRKIFIVSILVIQLMVHCSIHHAKRMIENNESPSQGLTQLSQTSKNTVEEDFLTVTPRTTIQGLKDCKEVATFILFGTINHILDEDDWWYTACVCNKAVYPDSKMFFCEKCNKHVIKVFPRYRIKVRVIDSSDSTTFVLFDRDATTLFKKTCADMLESHDKMNGCGNFPKEFEELVNKSLLFKVESRNDQTFKLEQSFRVKKICLDDDIIEKFNDSSLKSVDVYAGNGEFSREKQRVVNESTVDIAEDLLVRFTKETIDCASQSADLIKDTATNEDGNTSLKRESAKKTLSLESIEEDTVPLKLLKRNIKKEKIVKQ</sequence>
<dbReference type="PANTHER" id="PTHR47165:SF4">
    <property type="entry name" value="OS03G0429900 PROTEIN"/>
    <property type="match status" value="1"/>
</dbReference>
<evidence type="ECO:0000256" key="6">
    <source>
        <dbReference type="SAM" id="Phobius"/>
    </source>
</evidence>
<dbReference type="AlphaFoldDB" id="A0A4D6MB63"/>
<keyword evidence="6" id="KW-0812">Transmembrane</keyword>
<proteinExistence type="inferred from homology"/>
<keyword evidence="5" id="KW-0238">DNA-binding</keyword>
<dbReference type="Proteomes" id="UP000501690">
    <property type="component" value="Linkage Group LG6"/>
</dbReference>
<keyword evidence="9" id="KW-1185">Reference proteome</keyword>
<dbReference type="InterPro" id="IPR013955">
    <property type="entry name" value="Rep_factor-A_C"/>
</dbReference>
<protein>
    <submittedName>
        <fullName evidence="8">Replication factor A</fullName>
    </submittedName>
</protein>
<dbReference type="GO" id="GO:0008270">
    <property type="term" value="F:zinc ion binding"/>
    <property type="evidence" value="ECO:0007669"/>
    <property type="project" value="UniProtKB-KW"/>
</dbReference>
<gene>
    <name evidence="8" type="ORF">DEO72_LG6g3317</name>
</gene>
<accession>A0A4D6MB63</accession>
<evidence type="ECO:0000256" key="1">
    <source>
        <dbReference type="ARBA" id="ARBA00005690"/>
    </source>
</evidence>
<evidence type="ECO:0000259" key="7">
    <source>
        <dbReference type="Pfam" id="PF08646"/>
    </source>
</evidence>
<dbReference type="GO" id="GO:0003677">
    <property type="term" value="F:DNA binding"/>
    <property type="evidence" value="ECO:0007669"/>
    <property type="project" value="UniProtKB-KW"/>
</dbReference>
<name>A0A4D6MB63_VIGUN</name>
<dbReference type="EMBL" id="CP039350">
    <property type="protein sequence ID" value="QCD98595.1"/>
    <property type="molecule type" value="Genomic_DNA"/>
</dbReference>
<reference evidence="8 9" key="1">
    <citation type="submission" date="2019-04" db="EMBL/GenBank/DDBJ databases">
        <title>An improved genome assembly and genetic linkage map for asparagus bean, Vigna unguiculata ssp. sesquipedialis.</title>
        <authorList>
            <person name="Xia Q."/>
            <person name="Zhang R."/>
            <person name="Dong Y."/>
        </authorList>
    </citation>
    <scope>NUCLEOTIDE SEQUENCE [LARGE SCALE GENOMIC DNA]</scope>
    <source>
        <tissue evidence="8">Leaf</tissue>
    </source>
</reference>
<evidence type="ECO:0000256" key="4">
    <source>
        <dbReference type="ARBA" id="ARBA00022833"/>
    </source>
</evidence>
<dbReference type="CDD" id="cd04476">
    <property type="entry name" value="RPA1_DBD_C"/>
    <property type="match status" value="1"/>
</dbReference>
<dbReference type="Gene3D" id="2.40.50.140">
    <property type="entry name" value="Nucleic acid-binding proteins"/>
    <property type="match status" value="1"/>
</dbReference>
<organism evidence="8 9">
    <name type="scientific">Vigna unguiculata</name>
    <name type="common">Cowpea</name>
    <dbReference type="NCBI Taxonomy" id="3917"/>
    <lineage>
        <taxon>Eukaryota</taxon>
        <taxon>Viridiplantae</taxon>
        <taxon>Streptophyta</taxon>
        <taxon>Embryophyta</taxon>
        <taxon>Tracheophyta</taxon>
        <taxon>Spermatophyta</taxon>
        <taxon>Magnoliopsida</taxon>
        <taxon>eudicotyledons</taxon>
        <taxon>Gunneridae</taxon>
        <taxon>Pentapetalae</taxon>
        <taxon>rosids</taxon>
        <taxon>fabids</taxon>
        <taxon>Fabales</taxon>
        <taxon>Fabaceae</taxon>
        <taxon>Papilionoideae</taxon>
        <taxon>50 kb inversion clade</taxon>
        <taxon>NPAAA clade</taxon>
        <taxon>indigoferoid/millettioid clade</taxon>
        <taxon>Phaseoleae</taxon>
        <taxon>Vigna</taxon>
    </lineage>
</organism>
<evidence type="ECO:0000256" key="5">
    <source>
        <dbReference type="ARBA" id="ARBA00023125"/>
    </source>
</evidence>
<evidence type="ECO:0000313" key="9">
    <source>
        <dbReference type="Proteomes" id="UP000501690"/>
    </source>
</evidence>
<dbReference type="Pfam" id="PF08646">
    <property type="entry name" value="Rep_fac-A_C"/>
    <property type="match status" value="1"/>
</dbReference>
<keyword evidence="4" id="KW-0862">Zinc</keyword>
<keyword evidence="6" id="KW-1133">Transmembrane helix</keyword>
<keyword evidence="3" id="KW-0863">Zinc-finger</keyword>
<evidence type="ECO:0000313" key="8">
    <source>
        <dbReference type="EMBL" id="QCD98595.1"/>
    </source>
</evidence>
<dbReference type="SUPFAM" id="SSF50249">
    <property type="entry name" value="Nucleic acid-binding proteins"/>
    <property type="match status" value="1"/>
</dbReference>